<proteinExistence type="predicted"/>
<organism evidence="2 3">
    <name type="scientific">Saccharomonospora piscinae</name>
    <dbReference type="NCBI Taxonomy" id="687388"/>
    <lineage>
        <taxon>Bacteria</taxon>
        <taxon>Bacillati</taxon>
        <taxon>Actinomycetota</taxon>
        <taxon>Actinomycetes</taxon>
        <taxon>Pseudonocardiales</taxon>
        <taxon>Pseudonocardiaceae</taxon>
        <taxon>Saccharomonospora</taxon>
    </lineage>
</organism>
<evidence type="ECO:0000259" key="1">
    <source>
        <dbReference type="Pfam" id="PF01872"/>
    </source>
</evidence>
<dbReference type="EMBL" id="MWIH01000005">
    <property type="protein sequence ID" value="OQO92093.1"/>
    <property type="molecule type" value="Genomic_DNA"/>
</dbReference>
<dbReference type="Proteomes" id="UP000192591">
    <property type="component" value="Unassembled WGS sequence"/>
</dbReference>
<feature type="domain" description="Bacterial bifunctional deaminase-reductase C-terminal" evidence="1">
    <location>
        <begin position="5"/>
        <end position="179"/>
    </location>
</feature>
<dbReference type="GO" id="GO:0009231">
    <property type="term" value="P:riboflavin biosynthetic process"/>
    <property type="evidence" value="ECO:0007669"/>
    <property type="project" value="InterPro"/>
</dbReference>
<keyword evidence="2" id="KW-0238">DNA-binding</keyword>
<gene>
    <name evidence="2" type="ORF">B1813_07465</name>
</gene>
<evidence type="ECO:0000313" key="2">
    <source>
        <dbReference type="EMBL" id="OQO92093.1"/>
    </source>
</evidence>
<dbReference type="AlphaFoldDB" id="A0A1V9A4T3"/>
<reference evidence="2 3" key="1">
    <citation type="submission" date="2017-02" db="EMBL/GenBank/DDBJ databases">
        <title>Draft genome of Saccharomonospora sp. 154.</title>
        <authorList>
            <person name="Alonso-Carmona G.S."/>
            <person name="De La Haba R."/>
            <person name="Vera-Gargallo B."/>
            <person name="Sandoval-Trujillo A.H."/>
            <person name="Ramirez-Duran N."/>
            <person name="Ventosa A."/>
        </authorList>
    </citation>
    <scope>NUCLEOTIDE SEQUENCE [LARGE SCALE GENOMIC DNA]</scope>
    <source>
        <strain evidence="2 3">LRS4.154</strain>
    </source>
</reference>
<protein>
    <submittedName>
        <fullName evidence="2">DNA-binding protein</fullName>
    </submittedName>
</protein>
<dbReference type="PANTHER" id="PTHR38011:SF12">
    <property type="entry name" value="BIFUNCTIONAL DEAMINASE-REDUCTASE DOMAIN PROTEIN"/>
    <property type="match status" value="1"/>
</dbReference>
<dbReference type="PANTHER" id="PTHR38011">
    <property type="entry name" value="DIHYDROFOLATE REDUCTASE FAMILY PROTEIN (AFU_ORTHOLOGUE AFUA_8G06820)"/>
    <property type="match status" value="1"/>
</dbReference>
<dbReference type="SUPFAM" id="SSF53597">
    <property type="entry name" value="Dihydrofolate reductase-like"/>
    <property type="match status" value="1"/>
</dbReference>
<dbReference type="GO" id="GO:0008703">
    <property type="term" value="F:5-amino-6-(5-phosphoribosylamino)uracil reductase activity"/>
    <property type="evidence" value="ECO:0007669"/>
    <property type="project" value="InterPro"/>
</dbReference>
<keyword evidence="3" id="KW-1185">Reference proteome</keyword>
<dbReference type="Pfam" id="PF01872">
    <property type="entry name" value="RibD_C"/>
    <property type="match status" value="1"/>
</dbReference>
<dbReference type="InterPro" id="IPR002734">
    <property type="entry name" value="RibDG_C"/>
</dbReference>
<evidence type="ECO:0000313" key="3">
    <source>
        <dbReference type="Proteomes" id="UP000192591"/>
    </source>
</evidence>
<dbReference type="GO" id="GO:0003677">
    <property type="term" value="F:DNA binding"/>
    <property type="evidence" value="ECO:0007669"/>
    <property type="project" value="UniProtKB-KW"/>
</dbReference>
<dbReference type="RefSeq" id="WP_081191214.1">
    <property type="nucleotide sequence ID" value="NZ_MWIH01000005.1"/>
</dbReference>
<accession>A0A1V9A4T3</accession>
<dbReference type="InterPro" id="IPR050765">
    <property type="entry name" value="Riboflavin_Biosynth_HTPR"/>
</dbReference>
<dbReference type="InterPro" id="IPR024072">
    <property type="entry name" value="DHFR-like_dom_sf"/>
</dbReference>
<sequence>MEQRIVVDISISLDGYVTAPGADLRHGVGPAGEVLHHWARDGATDRDHAVIDAATARTGSVVMGRRTFEFVDGPHGWDHNVGYGAEREPDQAPPVFVVTGSVPGTVRLRDRFTFVTEGLAAALERARDAAGERDVVIMGGGATARSALLDGLADTLTVHLVPAILGGGTPLFPASGERPLSPLTLTRTDSVSTPHAEHLTYRVHRTGGGPSTRQG</sequence>
<dbReference type="STRING" id="1962155.B1813_07465"/>
<name>A0A1V9A4T3_SACPI</name>
<comment type="caution">
    <text evidence="2">The sequence shown here is derived from an EMBL/GenBank/DDBJ whole genome shotgun (WGS) entry which is preliminary data.</text>
</comment>
<dbReference type="Gene3D" id="3.40.430.10">
    <property type="entry name" value="Dihydrofolate Reductase, subunit A"/>
    <property type="match status" value="1"/>
</dbReference>